<evidence type="ECO:0000259" key="4">
    <source>
        <dbReference type="Pfam" id="PF00535"/>
    </source>
</evidence>
<dbReference type="PANTHER" id="PTHR43179:SF12">
    <property type="entry name" value="GALACTOFURANOSYLTRANSFERASE GLFT2"/>
    <property type="match status" value="1"/>
</dbReference>
<comment type="caution">
    <text evidence="5">The sequence shown here is derived from an EMBL/GenBank/DDBJ whole genome shotgun (WGS) entry which is preliminary data.</text>
</comment>
<evidence type="ECO:0000313" key="6">
    <source>
        <dbReference type="Proteomes" id="UP000627292"/>
    </source>
</evidence>
<proteinExistence type="inferred from homology"/>
<dbReference type="InterPro" id="IPR001173">
    <property type="entry name" value="Glyco_trans_2-like"/>
</dbReference>
<evidence type="ECO:0000256" key="3">
    <source>
        <dbReference type="ARBA" id="ARBA00022679"/>
    </source>
</evidence>
<keyword evidence="3 5" id="KW-0808">Transferase</keyword>
<dbReference type="Proteomes" id="UP000627292">
    <property type="component" value="Unassembled WGS sequence"/>
</dbReference>
<comment type="similarity">
    <text evidence="1">Belongs to the glycosyltransferase 2 family.</text>
</comment>
<keyword evidence="2" id="KW-0328">Glycosyltransferase</keyword>
<keyword evidence="6" id="KW-1185">Reference proteome</keyword>
<evidence type="ECO:0000256" key="2">
    <source>
        <dbReference type="ARBA" id="ARBA00022676"/>
    </source>
</evidence>
<dbReference type="CDD" id="cd04186">
    <property type="entry name" value="GT_2_like_c"/>
    <property type="match status" value="1"/>
</dbReference>
<protein>
    <submittedName>
        <fullName evidence="5">Glycosyl transferase</fullName>
    </submittedName>
</protein>
<evidence type="ECO:0000256" key="1">
    <source>
        <dbReference type="ARBA" id="ARBA00006739"/>
    </source>
</evidence>
<reference evidence="5" key="2">
    <citation type="submission" date="2020-09" db="EMBL/GenBank/DDBJ databases">
        <authorList>
            <person name="Sun Q."/>
            <person name="Zhou Y."/>
        </authorList>
    </citation>
    <scope>NUCLEOTIDE SEQUENCE</scope>
    <source>
        <strain evidence="5">CGMCC 1.15290</strain>
    </source>
</reference>
<dbReference type="SUPFAM" id="SSF53448">
    <property type="entry name" value="Nucleotide-diphospho-sugar transferases"/>
    <property type="match status" value="1"/>
</dbReference>
<dbReference type="InterPro" id="IPR029044">
    <property type="entry name" value="Nucleotide-diphossugar_trans"/>
</dbReference>
<reference evidence="5" key="1">
    <citation type="journal article" date="2014" name="Int. J. Syst. Evol. Microbiol.">
        <title>Complete genome sequence of Corynebacterium casei LMG S-19264T (=DSM 44701T), isolated from a smear-ripened cheese.</title>
        <authorList>
            <consortium name="US DOE Joint Genome Institute (JGI-PGF)"/>
            <person name="Walter F."/>
            <person name="Albersmeier A."/>
            <person name="Kalinowski J."/>
            <person name="Ruckert C."/>
        </authorList>
    </citation>
    <scope>NUCLEOTIDE SEQUENCE</scope>
    <source>
        <strain evidence="5">CGMCC 1.15290</strain>
    </source>
</reference>
<dbReference type="GO" id="GO:0016757">
    <property type="term" value="F:glycosyltransferase activity"/>
    <property type="evidence" value="ECO:0007669"/>
    <property type="project" value="UniProtKB-KW"/>
</dbReference>
<evidence type="ECO:0000313" key="5">
    <source>
        <dbReference type="EMBL" id="GGH80084.1"/>
    </source>
</evidence>
<dbReference type="AlphaFoldDB" id="A0A917J4S8"/>
<sequence length="304" mass="34544">MPSVSVITVNFNQSEVTEALLTSIRLKNSFKSLDIIVVDNGSVNNPVPAWKTRYPDIQFIRSDKNLGFAGGNNLAIPYAKGDYLFYVNNDTEFTEGLVEALVQTLEAHEEVAMVSPKIHYHQQPGLLQYAGFTEMNYYTARNACIGQFEQDKGQYDHTSGETGFAHGAAMMVKRAAIQKAGLMKESFFLYYEEMDWCARIKKAGFTIWVNTQALIYHKESVSVGANSPLKEFFMNRNRLLFIRRNGSFLQRLVFWNYFLLVVSPRNIIGYVKGGKPGFIRVLLKAIWWNVTNNVDSNKLGYPVQ</sequence>
<feature type="domain" description="Glycosyltransferase 2-like" evidence="4">
    <location>
        <begin position="5"/>
        <end position="177"/>
    </location>
</feature>
<name>A0A917J4S8_9BACT</name>
<dbReference type="Pfam" id="PF00535">
    <property type="entry name" value="Glycos_transf_2"/>
    <property type="match status" value="1"/>
</dbReference>
<gene>
    <name evidence="5" type="ORF">GCM10011379_50430</name>
</gene>
<organism evidence="5 6">
    <name type="scientific">Filimonas zeae</name>
    <dbReference type="NCBI Taxonomy" id="1737353"/>
    <lineage>
        <taxon>Bacteria</taxon>
        <taxon>Pseudomonadati</taxon>
        <taxon>Bacteroidota</taxon>
        <taxon>Chitinophagia</taxon>
        <taxon>Chitinophagales</taxon>
        <taxon>Chitinophagaceae</taxon>
        <taxon>Filimonas</taxon>
    </lineage>
</organism>
<dbReference type="RefSeq" id="WP_188957754.1">
    <property type="nucleotide sequence ID" value="NZ_BMIB01000005.1"/>
</dbReference>
<dbReference type="PANTHER" id="PTHR43179">
    <property type="entry name" value="RHAMNOSYLTRANSFERASE WBBL"/>
    <property type="match status" value="1"/>
</dbReference>
<accession>A0A917J4S8</accession>
<dbReference type="Gene3D" id="3.90.550.10">
    <property type="entry name" value="Spore Coat Polysaccharide Biosynthesis Protein SpsA, Chain A"/>
    <property type="match status" value="1"/>
</dbReference>
<dbReference type="EMBL" id="BMIB01000005">
    <property type="protein sequence ID" value="GGH80084.1"/>
    <property type="molecule type" value="Genomic_DNA"/>
</dbReference>